<comment type="caution">
    <text evidence="7">The sequence shown here is derived from an EMBL/GenBank/DDBJ whole genome shotgun (WGS) entry which is preliminary data.</text>
</comment>
<keyword evidence="5 6" id="KW-0472">Membrane</keyword>
<evidence type="ECO:0000256" key="5">
    <source>
        <dbReference type="ARBA" id="ARBA00023136"/>
    </source>
</evidence>
<sequence>MADLRNIQATPAPARARAEAAIDEGLRAYMIRVYNLMALGLAITGVAAFATAQMAVSGGQLTGFGQLIFASPLRWVVMLAPLGFVFFLSARIQKMTVSAAQTTFWAFAAVMGLSLASIFLVYTGESIVRVFFITAASFGALSLWGYSTKRDLSGMGSFLFMGLIGLILAMIVNVFLASSALQFAISAIGVLIFAGLTAYDTQQIKEMYWEGDDTLVAGRKAIMGALRLYLDFINLFMFLLQFLGNRE</sequence>
<proteinExistence type="inferred from homology"/>
<dbReference type="EMBL" id="JBHLXD010000074">
    <property type="protein sequence ID" value="MFC0210696.1"/>
    <property type="molecule type" value="Genomic_DNA"/>
</dbReference>
<dbReference type="Proteomes" id="UP001589755">
    <property type="component" value="Unassembled WGS sequence"/>
</dbReference>
<evidence type="ECO:0000256" key="1">
    <source>
        <dbReference type="ARBA" id="ARBA00004141"/>
    </source>
</evidence>
<feature type="transmembrane region" description="Helical" evidence="6">
    <location>
        <begin position="127"/>
        <end position="146"/>
    </location>
</feature>
<gene>
    <name evidence="7" type="ORF">ACFFJ2_20115</name>
</gene>
<dbReference type="PANTHER" id="PTHR23291">
    <property type="entry name" value="BAX INHIBITOR-RELATED"/>
    <property type="match status" value="1"/>
</dbReference>
<evidence type="ECO:0000256" key="2">
    <source>
        <dbReference type="ARBA" id="ARBA00010350"/>
    </source>
</evidence>
<comment type="similarity">
    <text evidence="2 6">Belongs to the BI1 family.</text>
</comment>
<feature type="transmembrane region" description="Helical" evidence="6">
    <location>
        <begin position="33"/>
        <end position="52"/>
    </location>
</feature>
<feature type="transmembrane region" description="Helical" evidence="6">
    <location>
        <begin position="228"/>
        <end position="244"/>
    </location>
</feature>
<dbReference type="RefSeq" id="WP_261522869.1">
    <property type="nucleotide sequence ID" value="NZ_JAODNW010000051.1"/>
</dbReference>
<keyword evidence="8" id="KW-1185">Reference proteome</keyword>
<dbReference type="Pfam" id="PF01027">
    <property type="entry name" value="Bax1-I"/>
    <property type="match status" value="1"/>
</dbReference>
<evidence type="ECO:0000256" key="4">
    <source>
        <dbReference type="ARBA" id="ARBA00022989"/>
    </source>
</evidence>
<feature type="transmembrane region" description="Helical" evidence="6">
    <location>
        <begin position="158"/>
        <end position="177"/>
    </location>
</feature>
<evidence type="ECO:0000256" key="6">
    <source>
        <dbReference type="RuleBase" id="RU004379"/>
    </source>
</evidence>
<feature type="transmembrane region" description="Helical" evidence="6">
    <location>
        <begin position="183"/>
        <end position="199"/>
    </location>
</feature>
<dbReference type="CDD" id="cd10432">
    <property type="entry name" value="BI-1-like_bacterial"/>
    <property type="match status" value="1"/>
</dbReference>
<feature type="transmembrane region" description="Helical" evidence="6">
    <location>
        <begin position="72"/>
        <end position="90"/>
    </location>
</feature>
<keyword evidence="4 6" id="KW-1133">Transmembrane helix</keyword>
<reference evidence="7 8" key="1">
    <citation type="submission" date="2024-09" db="EMBL/GenBank/DDBJ databases">
        <authorList>
            <person name="Sun Q."/>
            <person name="Mori K."/>
        </authorList>
    </citation>
    <scope>NUCLEOTIDE SEQUENCE [LARGE SCALE GENOMIC DNA]</scope>
    <source>
        <strain evidence="7 8">CCM 8543</strain>
    </source>
</reference>
<evidence type="ECO:0000313" key="8">
    <source>
        <dbReference type="Proteomes" id="UP001589755"/>
    </source>
</evidence>
<organism evidence="7 8">
    <name type="scientific">Chelativorans intermedius</name>
    <dbReference type="NCBI Taxonomy" id="515947"/>
    <lineage>
        <taxon>Bacteria</taxon>
        <taxon>Pseudomonadati</taxon>
        <taxon>Pseudomonadota</taxon>
        <taxon>Alphaproteobacteria</taxon>
        <taxon>Hyphomicrobiales</taxon>
        <taxon>Phyllobacteriaceae</taxon>
        <taxon>Chelativorans</taxon>
    </lineage>
</organism>
<keyword evidence="3 6" id="KW-0812">Transmembrane</keyword>
<dbReference type="InterPro" id="IPR006214">
    <property type="entry name" value="Bax_inhibitor_1-related"/>
</dbReference>
<comment type="subcellular location">
    <subcellularLocation>
        <location evidence="1">Membrane</location>
        <topology evidence="1">Multi-pass membrane protein</topology>
    </subcellularLocation>
</comment>
<name>A0ABV6DDH2_9HYPH</name>
<dbReference type="PANTHER" id="PTHR23291:SF50">
    <property type="entry name" value="PROTEIN LIFEGUARD 4"/>
    <property type="match status" value="1"/>
</dbReference>
<feature type="transmembrane region" description="Helical" evidence="6">
    <location>
        <begin position="102"/>
        <end position="121"/>
    </location>
</feature>
<evidence type="ECO:0000313" key="7">
    <source>
        <dbReference type="EMBL" id="MFC0210696.1"/>
    </source>
</evidence>
<accession>A0ABV6DDH2</accession>
<protein>
    <submittedName>
        <fullName evidence="7">Bax inhibitor-1/YccA family protein</fullName>
    </submittedName>
</protein>
<evidence type="ECO:0000256" key="3">
    <source>
        <dbReference type="ARBA" id="ARBA00022692"/>
    </source>
</evidence>